<keyword evidence="6" id="KW-1185">Reference proteome</keyword>
<keyword evidence="3" id="KW-0804">Transcription</keyword>
<keyword evidence="1" id="KW-0805">Transcription regulation</keyword>
<feature type="domain" description="HTH merR-type" evidence="4">
    <location>
        <begin position="3"/>
        <end position="72"/>
    </location>
</feature>
<organism evidence="5 6">
    <name type="scientific">Vibrio albus</name>
    <dbReference type="NCBI Taxonomy" id="2200953"/>
    <lineage>
        <taxon>Bacteria</taxon>
        <taxon>Pseudomonadati</taxon>
        <taxon>Pseudomonadota</taxon>
        <taxon>Gammaproteobacteria</taxon>
        <taxon>Vibrionales</taxon>
        <taxon>Vibrionaceae</taxon>
        <taxon>Vibrio</taxon>
    </lineage>
</organism>
<dbReference type="PANTHER" id="PTHR30204:SF67">
    <property type="entry name" value="HTH-TYPE TRANSCRIPTIONAL REGULATOR MLRA-RELATED"/>
    <property type="match status" value="1"/>
</dbReference>
<dbReference type="Proteomes" id="UP000245362">
    <property type="component" value="Unassembled WGS sequence"/>
</dbReference>
<name>A0A2U3B773_9VIBR</name>
<evidence type="ECO:0000313" key="5">
    <source>
        <dbReference type="EMBL" id="PWI32649.1"/>
    </source>
</evidence>
<dbReference type="Pfam" id="PF13411">
    <property type="entry name" value="MerR_1"/>
    <property type="match status" value="1"/>
</dbReference>
<dbReference type="CDD" id="cd01104">
    <property type="entry name" value="HTH_MlrA-CarA"/>
    <property type="match status" value="1"/>
</dbReference>
<dbReference type="AlphaFoldDB" id="A0A2U3B773"/>
<dbReference type="PROSITE" id="PS50937">
    <property type="entry name" value="HTH_MERR_2"/>
    <property type="match status" value="1"/>
</dbReference>
<keyword evidence="2" id="KW-0238">DNA-binding</keyword>
<evidence type="ECO:0000256" key="3">
    <source>
        <dbReference type="ARBA" id="ARBA00023163"/>
    </source>
</evidence>
<evidence type="ECO:0000313" key="6">
    <source>
        <dbReference type="Proteomes" id="UP000245362"/>
    </source>
</evidence>
<dbReference type="GO" id="GO:0003700">
    <property type="term" value="F:DNA-binding transcription factor activity"/>
    <property type="evidence" value="ECO:0007669"/>
    <property type="project" value="InterPro"/>
</dbReference>
<dbReference type="EMBL" id="QFWT01000008">
    <property type="protein sequence ID" value="PWI32649.1"/>
    <property type="molecule type" value="Genomic_DNA"/>
</dbReference>
<sequence length="263" mass="28880">MKLYAIRDVSEMTGIKPVTLRAWQRRYGLIQPQRTETGHRMYSEENLERIRDIQGWLAKGVSIGKVKALLENERQAESNIVSDELEETAVLLEALAALNGRKAESVMANVLKEYPFSIVLSQCVEPVQRALASVKSPWRTLQNGLFQALLHRLLHAAIEAENRAAGKGSVLFVSLDGPGSVGALFAAAEVAEKGLRVTFLDGVEEVSGLATMTGIEEHYQQIRLFANRTLPSRIAEHIQALETALSVPVICSGLIEHSGAQLE</sequence>
<dbReference type="InterPro" id="IPR047057">
    <property type="entry name" value="MerR_fam"/>
</dbReference>
<evidence type="ECO:0000256" key="1">
    <source>
        <dbReference type="ARBA" id="ARBA00023015"/>
    </source>
</evidence>
<dbReference type="InterPro" id="IPR009061">
    <property type="entry name" value="DNA-bd_dom_put_sf"/>
</dbReference>
<reference evidence="5 6" key="1">
    <citation type="submission" date="2018-05" db="EMBL/GenBank/DDBJ databases">
        <title>Vibrio limimaris sp. nov., isolated from marine sediment.</title>
        <authorList>
            <person name="Li C.-M."/>
        </authorList>
    </citation>
    <scope>NUCLEOTIDE SEQUENCE [LARGE SCALE GENOMIC DNA]</scope>
    <source>
        <strain evidence="5 6">E4404</strain>
    </source>
</reference>
<dbReference type="GO" id="GO:0003677">
    <property type="term" value="F:DNA binding"/>
    <property type="evidence" value="ECO:0007669"/>
    <property type="project" value="UniProtKB-KW"/>
</dbReference>
<dbReference type="SMART" id="SM00422">
    <property type="entry name" value="HTH_MERR"/>
    <property type="match status" value="1"/>
</dbReference>
<dbReference type="Gene3D" id="1.10.1660.10">
    <property type="match status" value="1"/>
</dbReference>
<gene>
    <name evidence="5" type="ORF">DI392_14635</name>
</gene>
<accession>A0A2U3B773</accession>
<dbReference type="PANTHER" id="PTHR30204">
    <property type="entry name" value="REDOX-CYCLING DRUG-SENSING TRANSCRIPTIONAL ACTIVATOR SOXR"/>
    <property type="match status" value="1"/>
</dbReference>
<evidence type="ECO:0000256" key="2">
    <source>
        <dbReference type="ARBA" id="ARBA00023125"/>
    </source>
</evidence>
<evidence type="ECO:0000259" key="4">
    <source>
        <dbReference type="PROSITE" id="PS50937"/>
    </source>
</evidence>
<comment type="caution">
    <text evidence="5">The sequence shown here is derived from an EMBL/GenBank/DDBJ whole genome shotgun (WGS) entry which is preliminary data.</text>
</comment>
<protein>
    <submittedName>
        <fullName evidence="5">Helix-turn-helix-type transcriptional regulator</fullName>
    </submittedName>
</protein>
<dbReference type="InterPro" id="IPR000551">
    <property type="entry name" value="MerR-type_HTH_dom"/>
</dbReference>
<dbReference type="RefSeq" id="WP_109320435.1">
    <property type="nucleotide sequence ID" value="NZ_QFWT01000008.1"/>
</dbReference>
<dbReference type="OrthoDB" id="9800334at2"/>
<proteinExistence type="predicted"/>
<dbReference type="SUPFAM" id="SSF46955">
    <property type="entry name" value="Putative DNA-binding domain"/>
    <property type="match status" value="1"/>
</dbReference>